<name>A0ABS5UD27_9BACT</name>
<evidence type="ECO:0000256" key="2">
    <source>
        <dbReference type="PROSITE-ProRule" id="PRU00169"/>
    </source>
</evidence>
<protein>
    <recommendedName>
        <fullName evidence="1">diguanylate cyclase</fullName>
        <ecNumber evidence="1">2.7.7.65</ecNumber>
    </recommendedName>
</protein>
<dbReference type="Gene3D" id="3.40.50.2300">
    <property type="match status" value="1"/>
</dbReference>
<evidence type="ECO:0000313" key="6">
    <source>
        <dbReference type="Proteomes" id="UP000784128"/>
    </source>
</evidence>
<keyword evidence="2" id="KW-0597">Phosphoprotein</keyword>
<dbReference type="InterPro" id="IPR001789">
    <property type="entry name" value="Sig_transdc_resp-reg_receiver"/>
</dbReference>
<dbReference type="RefSeq" id="WP_214301625.1">
    <property type="nucleotide sequence ID" value="NZ_JAHDYS010000024.1"/>
</dbReference>
<keyword evidence="6" id="KW-1185">Reference proteome</keyword>
<dbReference type="NCBIfam" id="TIGR00254">
    <property type="entry name" value="GGDEF"/>
    <property type="match status" value="1"/>
</dbReference>
<dbReference type="InterPro" id="IPR043128">
    <property type="entry name" value="Rev_trsase/Diguanyl_cyclase"/>
</dbReference>
<dbReference type="GO" id="GO:0052621">
    <property type="term" value="F:diguanylate cyclase activity"/>
    <property type="evidence" value="ECO:0007669"/>
    <property type="project" value="UniProtKB-EC"/>
</dbReference>
<dbReference type="PANTHER" id="PTHR45138">
    <property type="entry name" value="REGULATORY COMPONENTS OF SENSORY TRANSDUCTION SYSTEM"/>
    <property type="match status" value="1"/>
</dbReference>
<dbReference type="InterPro" id="IPR029787">
    <property type="entry name" value="Nucleotide_cyclase"/>
</dbReference>
<dbReference type="PROSITE" id="PS50887">
    <property type="entry name" value="GGDEF"/>
    <property type="match status" value="1"/>
</dbReference>
<dbReference type="SUPFAM" id="SSF52172">
    <property type="entry name" value="CheY-like"/>
    <property type="match status" value="1"/>
</dbReference>
<reference evidence="5 6" key="1">
    <citation type="submission" date="2021-05" db="EMBL/GenBank/DDBJ databases">
        <title>The draft genome of Geobacter chapellei DSM 13688.</title>
        <authorList>
            <person name="Xu Z."/>
            <person name="Masuda Y."/>
            <person name="Itoh H."/>
            <person name="Senoo K."/>
        </authorList>
    </citation>
    <scope>NUCLEOTIDE SEQUENCE [LARGE SCALE GENOMIC DNA]</scope>
    <source>
        <strain evidence="5 6">DSM 13688</strain>
    </source>
</reference>
<dbReference type="Proteomes" id="UP000784128">
    <property type="component" value="Unassembled WGS sequence"/>
</dbReference>
<dbReference type="PROSITE" id="PS50110">
    <property type="entry name" value="RESPONSE_REGULATORY"/>
    <property type="match status" value="1"/>
</dbReference>
<feature type="domain" description="GGDEF" evidence="4">
    <location>
        <begin position="152"/>
        <end position="301"/>
    </location>
</feature>
<dbReference type="EC" id="2.7.7.65" evidence="1"/>
<feature type="modified residue" description="4-aspartylphosphate" evidence="2">
    <location>
        <position position="55"/>
    </location>
</feature>
<dbReference type="SUPFAM" id="SSF55073">
    <property type="entry name" value="Nucleotide cyclase"/>
    <property type="match status" value="1"/>
</dbReference>
<keyword evidence="5" id="KW-0548">Nucleotidyltransferase</keyword>
<sequence length="306" mass="33969">MSHPLRVSVVSSDAALFSHIQLRLHSKGYQVAGMSCTDAVVGAFYSDPPDLLIIDLSSDWEVSRGIVSALRSDSFFSTIPILGLVAGTECDEFSWENCPVDDFLRIPFDYNELFNRISLSLSRLKRIFDNNPLTRLPGNTSIQHAIEAAMGKPLSVCYVDINNFKPYNDVYGFSHGDEVIRMLARIIFNAVHDFGGGFCGHIGGDDFVCIVASEQAESVCQTIVNFFDQIVLDLFDEETKQKGYYIGINRKGNVEHIPLLAVSIAVVPMNSPNLQHYAKVAEVAAELNKFAKRSVTSRYVIDSRKT</sequence>
<dbReference type="Pfam" id="PF00990">
    <property type="entry name" value="GGDEF"/>
    <property type="match status" value="1"/>
</dbReference>
<dbReference type="EMBL" id="JAHDYS010000024">
    <property type="protein sequence ID" value="MBT1073540.1"/>
    <property type="molecule type" value="Genomic_DNA"/>
</dbReference>
<evidence type="ECO:0000256" key="1">
    <source>
        <dbReference type="ARBA" id="ARBA00012528"/>
    </source>
</evidence>
<comment type="caution">
    <text evidence="5">The sequence shown here is derived from an EMBL/GenBank/DDBJ whole genome shotgun (WGS) entry which is preliminary data.</text>
</comment>
<dbReference type="SMART" id="SM00267">
    <property type="entry name" value="GGDEF"/>
    <property type="match status" value="1"/>
</dbReference>
<dbReference type="InterPro" id="IPR050469">
    <property type="entry name" value="Diguanylate_Cyclase"/>
</dbReference>
<evidence type="ECO:0000259" key="4">
    <source>
        <dbReference type="PROSITE" id="PS50887"/>
    </source>
</evidence>
<proteinExistence type="predicted"/>
<evidence type="ECO:0000259" key="3">
    <source>
        <dbReference type="PROSITE" id="PS50110"/>
    </source>
</evidence>
<accession>A0ABS5UD27</accession>
<dbReference type="Gene3D" id="3.30.70.270">
    <property type="match status" value="1"/>
</dbReference>
<gene>
    <name evidence="5" type="ORF">KJB30_17300</name>
</gene>
<feature type="domain" description="Response regulatory" evidence="3">
    <location>
        <begin position="6"/>
        <end position="121"/>
    </location>
</feature>
<dbReference type="InterPro" id="IPR000160">
    <property type="entry name" value="GGDEF_dom"/>
</dbReference>
<dbReference type="PANTHER" id="PTHR45138:SF25">
    <property type="entry name" value="GGDEF DOMAIN PROTEIN"/>
    <property type="match status" value="1"/>
</dbReference>
<organism evidence="5 6">
    <name type="scientific">Pelotalea chapellei</name>
    <dbReference type="NCBI Taxonomy" id="44671"/>
    <lineage>
        <taxon>Bacteria</taxon>
        <taxon>Pseudomonadati</taxon>
        <taxon>Thermodesulfobacteriota</taxon>
        <taxon>Desulfuromonadia</taxon>
        <taxon>Geobacterales</taxon>
        <taxon>Geobacteraceae</taxon>
        <taxon>Pelotalea</taxon>
    </lineage>
</organism>
<keyword evidence="5" id="KW-0808">Transferase</keyword>
<dbReference type="InterPro" id="IPR011006">
    <property type="entry name" value="CheY-like_superfamily"/>
</dbReference>
<evidence type="ECO:0000313" key="5">
    <source>
        <dbReference type="EMBL" id="MBT1073540.1"/>
    </source>
</evidence>